<dbReference type="SFLD" id="SFLDG01154">
    <property type="entry name" value="Main.5:_Phi-like"/>
    <property type="match status" value="1"/>
</dbReference>
<dbReference type="Proteomes" id="UP001202328">
    <property type="component" value="Unassembled WGS sequence"/>
</dbReference>
<evidence type="ECO:0000313" key="8">
    <source>
        <dbReference type="Proteomes" id="UP001202328"/>
    </source>
</evidence>
<dbReference type="Gene3D" id="3.40.30.10">
    <property type="entry name" value="Glutaredoxin"/>
    <property type="match status" value="1"/>
</dbReference>
<accession>A0AAD4XJ55</accession>
<dbReference type="EMBL" id="JAJJMB010009041">
    <property type="protein sequence ID" value="KAI3916962.1"/>
    <property type="molecule type" value="Genomic_DNA"/>
</dbReference>
<comment type="caution">
    <text evidence="7">The sequence shown here is derived from an EMBL/GenBank/DDBJ whole genome shotgun (WGS) entry which is preliminary data.</text>
</comment>
<evidence type="ECO:0000256" key="2">
    <source>
        <dbReference type="ARBA" id="ARBA00012452"/>
    </source>
</evidence>
<evidence type="ECO:0000259" key="6">
    <source>
        <dbReference type="PROSITE" id="PS50405"/>
    </source>
</evidence>
<dbReference type="PANTHER" id="PTHR43900">
    <property type="entry name" value="GLUTATHIONE S-TRANSFERASE RHO"/>
    <property type="match status" value="1"/>
</dbReference>
<dbReference type="PROSITE" id="PS50405">
    <property type="entry name" value="GST_CTER"/>
    <property type="match status" value="1"/>
</dbReference>
<dbReference type="InterPro" id="IPR004045">
    <property type="entry name" value="Glutathione_S-Trfase_N"/>
</dbReference>
<dbReference type="CDD" id="cd03053">
    <property type="entry name" value="GST_N_Phi"/>
    <property type="match status" value="1"/>
</dbReference>
<feature type="domain" description="GST N-terminal" evidence="5">
    <location>
        <begin position="1"/>
        <end position="83"/>
    </location>
</feature>
<dbReference type="CDD" id="cd03187">
    <property type="entry name" value="GST_C_Phi"/>
    <property type="match status" value="1"/>
</dbReference>
<dbReference type="PANTHER" id="PTHR43900:SF72">
    <property type="entry name" value="GLUTATHIONE S-TRANSFERASE F13"/>
    <property type="match status" value="1"/>
</dbReference>
<evidence type="ECO:0000256" key="3">
    <source>
        <dbReference type="ARBA" id="ARBA00022679"/>
    </source>
</evidence>
<comment type="catalytic activity">
    <reaction evidence="4">
        <text>RX + glutathione = an S-substituted glutathione + a halide anion + H(+)</text>
        <dbReference type="Rhea" id="RHEA:16437"/>
        <dbReference type="ChEBI" id="CHEBI:15378"/>
        <dbReference type="ChEBI" id="CHEBI:16042"/>
        <dbReference type="ChEBI" id="CHEBI:17792"/>
        <dbReference type="ChEBI" id="CHEBI:57925"/>
        <dbReference type="ChEBI" id="CHEBI:90779"/>
        <dbReference type="EC" id="2.5.1.18"/>
    </reaction>
</comment>
<dbReference type="SUPFAM" id="SSF52833">
    <property type="entry name" value="Thioredoxin-like"/>
    <property type="match status" value="1"/>
</dbReference>
<dbReference type="AlphaFoldDB" id="A0AAD4XJ55"/>
<protein>
    <recommendedName>
        <fullName evidence="2">glutathione transferase</fullName>
        <ecNumber evidence="2">2.5.1.18</ecNumber>
    </recommendedName>
</protein>
<dbReference type="FunFam" id="1.20.1050.10:FF:000004">
    <property type="entry name" value="Glutathione S-transferase F2"/>
    <property type="match status" value="1"/>
</dbReference>
<evidence type="ECO:0000313" key="7">
    <source>
        <dbReference type="EMBL" id="KAI3916962.1"/>
    </source>
</evidence>
<dbReference type="PROSITE" id="PS50404">
    <property type="entry name" value="GST_NTER"/>
    <property type="match status" value="1"/>
</dbReference>
<dbReference type="GO" id="GO:0009636">
    <property type="term" value="P:response to toxic substance"/>
    <property type="evidence" value="ECO:0007669"/>
    <property type="project" value="UniProtKB-ARBA"/>
</dbReference>
<dbReference type="InterPro" id="IPR036282">
    <property type="entry name" value="Glutathione-S-Trfase_C_sf"/>
</dbReference>
<name>A0AAD4XJ55_9MAGN</name>
<dbReference type="Gene3D" id="1.20.1050.10">
    <property type="match status" value="1"/>
</dbReference>
<dbReference type="InterPro" id="IPR034347">
    <property type="entry name" value="GST_Phi_C"/>
</dbReference>
<evidence type="ECO:0000256" key="4">
    <source>
        <dbReference type="ARBA" id="ARBA00047960"/>
    </source>
</evidence>
<dbReference type="Pfam" id="PF02798">
    <property type="entry name" value="GST_N"/>
    <property type="match status" value="1"/>
</dbReference>
<dbReference type="InterPro" id="IPR036249">
    <property type="entry name" value="Thioredoxin-like_sf"/>
</dbReference>
<sequence length="220" mass="24851">MGMKIYGIPKSCATACIMTCLGEKVIEEYELVHVDLSKGEHKSATHLAKNPFGKVPVLEDGPLTLFESRAITGYLCRKYKSGTDLLRNDSVEEAAMVGVWLEVESQQFNAAIYPIMFEKLMKPFLGQTPDQSVIDEFLLKLGSVLDIYEARLSNSKYLACDSFTLADLHHLPYIHYFIKRTPYGDLITSRAHVKAWWEDISARPSFVKVAQQMDARPILN</sequence>
<dbReference type="FunFam" id="3.40.30.10:FF:000016">
    <property type="entry name" value="Glutathione S-transferase F2"/>
    <property type="match status" value="1"/>
</dbReference>
<dbReference type="InterPro" id="IPR040079">
    <property type="entry name" value="Glutathione_S-Trfase"/>
</dbReference>
<dbReference type="GO" id="GO:0004364">
    <property type="term" value="F:glutathione transferase activity"/>
    <property type="evidence" value="ECO:0007669"/>
    <property type="project" value="UniProtKB-EC"/>
</dbReference>
<evidence type="ECO:0000259" key="5">
    <source>
        <dbReference type="PROSITE" id="PS50404"/>
    </source>
</evidence>
<evidence type="ECO:0000256" key="1">
    <source>
        <dbReference type="ARBA" id="ARBA00010128"/>
    </source>
</evidence>
<proteinExistence type="inferred from homology"/>
<dbReference type="InterPro" id="IPR010987">
    <property type="entry name" value="Glutathione-S-Trfase_C-like"/>
</dbReference>
<dbReference type="Pfam" id="PF00043">
    <property type="entry name" value="GST_C"/>
    <property type="match status" value="1"/>
</dbReference>
<dbReference type="InterPro" id="IPR004046">
    <property type="entry name" value="GST_C"/>
</dbReference>
<dbReference type="SUPFAM" id="SSF47616">
    <property type="entry name" value="GST C-terminal domain-like"/>
    <property type="match status" value="1"/>
</dbReference>
<comment type="similarity">
    <text evidence="1">Belongs to the GST superfamily. Phi family.</text>
</comment>
<keyword evidence="3" id="KW-0808">Transferase</keyword>
<dbReference type="EC" id="2.5.1.18" evidence="2"/>
<keyword evidence="8" id="KW-1185">Reference proteome</keyword>
<gene>
    <name evidence="7" type="ORF">MKW98_014423</name>
</gene>
<feature type="domain" description="GST C-terminal" evidence="6">
    <location>
        <begin position="90"/>
        <end position="217"/>
    </location>
</feature>
<dbReference type="GO" id="GO:0005737">
    <property type="term" value="C:cytoplasm"/>
    <property type="evidence" value="ECO:0007669"/>
    <property type="project" value="TreeGrafter"/>
</dbReference>
<dbReference type="SFLD" id="SFLDS00019">
    <property type="entry name" value="Glutathione_Transferase_(cytos"/>
    <property type="match status" value="1"/>
</dbReference>
<dbReference type="GO" id="GO:0006749">
    <property type="term" value="P:glutathione metabolic process"/>
    <property type="evidence" value="ECO:0007669"/>
    <property type="project" value="TreeGrafter"/>
</dbReference>
<reference evidence="7" key="1">
    <citation type="submission" date="2022-04" db="EMBL/GenBank/DDBJ databases">
        <title>A functionally conserved STORR gene fusion in Papaver species that diverged 16.8 million years ago.</title>
        <authorList>
            <person name="Catania T."/>
        </authorList>
    </citation>
    <scope>NUCLEOTIDE SEQUENCE</scope>
    <source>
        <strain evidence="7">S-188037</strain>
    </source>
</reference>
<dbReference type="SFLD" id="SFLDG00358">
    <property type="entry name" value="Main_(cytGST)"/>
    <property type="match status" value="1"/>
</dbReference>
<organism evidence="7 8">
    <name type="scientific">Papaver atlanticum</name>
    <dbReference type="NCBI Taxonomy" id="357466"/>
    <lineage>
        <taxon>Eukaryota</taxon>
        <taxon>Viridiplantae</taxon>
        <taxon>Streptophyta</taxon>
        <taxon>Embryophyta</taxon>
        <taxon>Tracheophyta</taxon>
        <taxon>Spermatophyta</taxon>
        <taxon>Magnoliopsida</taxon>
        <taxon>Ranunculales</taxon>
        <taxon>Papaveraceae</taxon>
        <taxon>Papaveroideae</taxon>
        <taxon>Papaver</taxon>
    </lineage>
</organism>
<dbReference type="GO" id="GO:0043295">
    <property type="term" value="F:glutathione binding"/>
    <property type="evidence" value="ECO:0007669"/>
    <property type="project" value="TreeGrafter"/>
</dbReference>